<dbReference type="Proteomes" id="UP000000390">
    <property type="component" value="Chromosome"/>
</dbReference>
<keyword evidence="1" id="KW-0175">Coiled coil</keyword>
<dbReference type="RefSeq" id="WP_008414595.1">
    <property type="nucleotide sequence ID" value="NC_014297.1"/>
</dbReference>
<evidence type="ECO:0000256" key="1">
    <source>
        <dbReference type="SAM" id="Coils"/>
    </source>
</evidence>
<proteinExistence type="predicted"/>
<dbReference type="EMBL" id="CP002062">
    <property type="protein sequence ID" value="ADJ14459.1"/>
    <property type="molecule type" value="Genomic_DNA"/>
</dbReference>
<gene>
    <name evidence="3" type="ordered locus">HacjB3_05340</name>
    <name evidence="4" type="ORF">C497_03715</name>
</gene>
<accession>D8J9P7</accession>
<sequence length="162" mass="17800">MPERARTTTEGGAVDLEGYPWPSLGEAPADPEEAAYEPGKEPDAGTDNDHNSSTTTNHELLNAALGAALERIDQLESDLETLQQSHNDLQNAFESHNHDSRYYRQNDIDEMLEDYLLRDGSLPMTGNLDVGDGNRVENFAVASWDGGELITGSIRHDPDFEG</sequence>
<dbReference type="HOGENOM" id="CLU_1631587_0_0_2"/>
<dbReference type="Proteomes" id="UP000011645">
    <property type="component" value="Unassembled WGS sequence"/>
</dbReference>
<evidence type="ECO:0000256" key="2">
    <source>
        <dbReference type="SAM" id="MobiDB-lite"/>
    </source>
</evidence>
<organism evidence="3 5">
    <name type="scientific">Halalkalicoccus jeotgali (strain DSM 18796 / CECT 7217 / JCM 14584 / KCTC 4019 / B3)</name>
    <dbReference type="NCBI Taxonomy" id="795797"/>
    <lineage>
        <taxon>Archaea</taxon>
        <taxon>Methanobacteriati</taxon>
        <taxon>Methanobacteriota</taxon>
        <taxon>Stenosarchaea group</taxon>
        <taxon>Halobacteria</taxon>
        <taxon>Halobacteriales</taxon>
        <taxon>Halococcaceae</taxon>
        <taxon>Halalkalicoccus</taxon>
    </lineage>
</organism>
<feature type="region of interest" description="Disordered" evidence="2">
    <location>
        <begin position="1"/>
        <end position="58"/>
    </location>
</feature>
<protein>
    <submittedName>
        <fullName evidence="3">Uncharacterized protein</fullName>
    </submittedName>
</protein>
<feature type="coiled-coil region" evidence="1">
    <location>
        <begin position="58"/>
        <end position="99"/>
    </location>
</feature>
<dbReference type="AlphaFoldDB" id="D8J9P7"/>
<evidence type="ECO:0000313" key="6">
    <source>
        <dbReference type="Proteomes" id="UP000011645"/>
    </source>
</evidence>
<dbReference type="STRING" id="795797.HacjB3_05340"/>
<keyword evidence="6" id="KW-1185">Reference proteome</keyword>
<evidence type="ECO:0000313" key="5">
    <source>
        <dbReference type="Proteomes" id="UP000000390"/>
    </source>
</evidence>
<dbReference type="KEGG" id="hje:HacjB3_05340"/>
<reference evidence="4 6" key="2">
    <citation type="journal article" date="2014" name="PLoS Genet.">
        <title>Phylogenetically driven sequencing of extremely halophilic archaea reveals strategies for static and dynamic osmo-response.</title>
        <authorList>
            <person name="Becker E.A."/>
            <person name="Seitzer P.M."/>
            <person name="Tritt A."/>
            <person name="Larsen D."/>
            <person name="Krusor M."/>
            <person name="Yao A.I."/>
            <person name="Wu D."/>
            <person name="Madern D."/>
            <person name="Eisen J.A."/>
            <person name="Darling A.E."/>
            <person name="Facciotti M.T."/>
        </authorList>
    </citation>
    <scope>NUCLEOTIDE SEQUENCE [LARGE SCALE GENOMIC DNA]</scope>
    <source>
        <strain evidence="4">B3</strain>
        <strain evidence="6">DSM 18796 / CECT 7217 / JCM 14584 / KCTC 4019 / B3</strain>
    </source>
</reference>
<name>D8J9P7_HALJB</name>
<dbReference type="EMBL" id="AOHV01000010">
    <property type="protein sequence ID" value="ELY40173.1"/>
    <property type="molecule type" value="Genomic_DNA"/>
</dbReference>
<evidence type="ECO:0000313" key="3">
    <source>
        <dbReference type="EMBL" id="ADJ14459.1"/>
    </source>
</evidence>
<dbReference type="GeneID" id="9418872"/>
<evidence type="ECO:0000313" key="4">
    <source>
        <dbReference type="EMBL" id="ELY40173.1"/>
    </source>
</evidence>
<dbReference type="PATRIC" id="fig|795797.18.peg.1070"/>
<feature type="compositionally biased region" description="Basic and acidic residues" evidence="2">
    <location>
        <begin position="38"/>
        <end position="50"/>
    </location>
</feature>
<reference evidence="3 5" key="1">
    <citation type="journal article" date="2010" name="J. Bacteriol.">
        <title>Complete genome sequence of Halalkalicoccus jeotgali B3(T), an extremely halophilic archaeon.</title>
        <authorList>
            <person name="Roh S.W."/>
            <person name="Nam Y.D."/>
            <person name="Nam S.H."/>
            <person name="Choi S.H."/>
            <person name="Park H.S."/>
            <person name="Bae J.W."/>
        </authorList>
    </citation>
    <scope>NUCLEOTIDE SEQUENCE [LARGE SCALE GENOMIC DNA]</scope>
    <source>
        <strain evidence="3">B3</strain>
        <strain evidence="5">DSM 18796 / CECT 7217 / JCM 14584 / KCTC 4019 / B3</strain>
    </source>
</reference>